<dbReference type="AlphaFoldDB" id="A0A2G2YM80"/>
<evidence type="ECO:0000313" key="2">
    <source>
        <dbReference type="EMBL" id="PHT70858.1"/>
    </source>
</evidence>
<dbReference type="Proteomes" id="UP000222542">
    <property type="component" value="Unassembled WGS sequence"/>
</dbReference>
<evidence type="ECO:0000313" key="3">
    <source>
        <dbReference type="Proteomes" id="UP000222542"/>
    </source>
</evidence>
<sequence length="124" mass="14153">MPLEQTAPMRYLGPSNLVPFPKSSLNDETLQQPQNEYSSIASLLDPPLPQERKDAVTTHTCELCPAMLDMNHLKQCATTKNGKQPVTNFTLRRTQSLYFRERTKNVSVEESKQFLDALDLLNMR</sequence>
<reference evidence="2 3" key="1">
    <citation type="journal article" date="2014" name="Nat. Genet.">
        <title>Genome sequence of the hot pepper provides insights into the evolution of pungency in Capsicum species.</title>
        <authorList>
            <person name="Kim S."/>
            <person name="Park M."/>
            <person name="Yeom S.I."/>
            <person name="Kim Y.M."/>
            <person name="Lee J.M."/>
            <person name="Lee H.A."/>
            <person name="Seo E."/>
            <person name="Choi J."/>
            <person name="Cheong K."/>
            <person name="Kim K.T."/>
            <person name="Jung K."/>
            <person name="Lee G.W."/>
            <person name="Oh S.K."/>
            <person name="Bae C."/>
            <person name="Kim S.B."/>
            <person name="Lee H.Y."/>
            <person name="Kim S.Y."/>
            <person name="Kim M.S."/>
            <person name="Kang B.C."/>
            <person name="Jo Y.D."/>
            <person name="Yang H.B."/>
            <person name="Jeong H.J."/>
            <person name="Kang W.H."/>
            <person name="Kwon J.K."/>
            <person name="Shin C."/>
            <person name="Lim J.Y."/>
            <person name="Park J.H."/>
            <person name="Huh J.H."/>
            <person name="Kim J.S."/>
            <person name="Kim B.D."/>
            <person name="Cohen O."/>
            <person name="Paran I."/>
            <person name="Suh M.C."/>
            <person name="Lee S.B."/>
            <person name="Kim Y.K."/>
            <person name="Shin Y."/>
            <person name="Noh S.J."/>
            <person name="Park J."/>
            <person name="Seo Y.S."/>
            <person name="Kwon S.Y."/>
            <person name="Kim H.A."/>
            <person name="Park J.M."/>
            <person name="Kim H.J."/>
            <person name="Choi S.B."/>
            <person name="Bosland P.W."/>
            <person name="Reeves G."/>
            <person name="Jo S.H."/>
            <person name="Lee B.W."/>
            <person name="Cho H.T."/>
            <person name="Choi H.S."/>
            <person name="Lee M.S."/>
            <person name="Yu Y."/>
            <person name="Do Choi Y."/>
            <person name="Park B.S."/>
            <person name="van Deynze A."/>
            <person name="Ashrafi H."/>
            <person name="Hill T."/>
            <person name="Kim W.T."/>
            <person name="Pai H.S."/>
            <person name="Ahn H.K."/>
            <person name="Yeam I."/>
            <person name="Giovannoni J.J."/>
            <person name="Rose J.K."/>
            <person name="Sorensen I."/>
            <person name="Lee S.J."/>
            <person name="Kim R.W."/>
            <person name="Choi I.Y."/>
            <person name="Choi B.S."/>
            <person name="Lim J.S."/>
            <person name="Lee Y.H."/>
            <person name="Choi D."/>
        </authorList>
    </citation>
    <scope>NUCLEOTIDE SEQUENCE [LARGE SCALE GENOMIC DNA]</scope>
    <source>
        <strain evidence="3">cv. CM334</strain>
    </source>
</reference>
<keyword evidence="3" id="KW-1185">Reference proteome</keyword>
<dbReference type="EMBL" id="AYRZ02000010">
    <property type="protein sequence ID" value="PHT70858.1"/>
    <property type="molecule type" value="Genomic_DNA"/>
</dbReference>
<reference evidence="2 3" key="2">
    <citation type="journal article" date="2017" name="Genome Biol.">
        <title>New reference genome sequences of hot pepper reveal the massive evolution of plant disease-resistance genes by retroduplication.</title>
        <authorList>
            <person name="Kim S."/>
            <person name="Park J."/>
            <person name="Yeom S.I."/>
            <person name="Kim Y.M."/>
            <person name="Seo E."/>
            <person name="Kim K.T."/>
            <person name="Kim M.S."/>
            <person name="Lee J.M."/>
            <person name="Cheong K."/>
            <person name="Shin H.S."/>
            <person name="Kim S.B."/>
            <person name="Han K."/>
            <person name="Lee J."/>
            <person name="Park M."/>
            <person name="Lee H.A."/>
            <person name="Lee H.Y."/>
            <person name="Lee Y."/>
            <person name="Oh S."/>
            <person name="Lee J.H."/>
            <person name="Choi E."/>
            <person name="Choi E."/>
            <person name="Lee S.E."/>
            <person name="Jeon J."/>
            <person name="Kim H."/>
            <person name="Choi G."/>
            <person name="Song H."/>
            <person name="Lee J."/>
            <person name="Lee S.C."/>
            <person name="Kwon J.K."/>
            <person name="Lee H.Y."/>
            <person name="Koo N."/>
            <person name="Hong Y."/>
            <person name="Kim R.W."/>
            <person name="Kang W.H."/>
            <person name="Huh J.H."/>
            <person name="Kang B.C."/>
            <person name="Yang T.J."/>
            <person name="Lee Y.H."/>
            <person name="Bennetzen J.L."/>
            <person name="Choi D."/>
        </authorList>
    </citation>
    <scope>NUCLEOTIDE SEQUENCE [LARGE SCALE GENOMIC DNA]</scope>
    <source>
        <strain evidence="3">cv. CM334</strain>
    </source>
</reference>
<protein>
    <submittedName>
        <fullName evidence="2">Uncharacterized protein</fullName>
    </submittedName>
</protein>
<proteinExistence type="predicted"/>
<comment type="caution">
    <text evidence="2">The sequence shown here is derived from an EMBL/GenBank/DDBJ whole genome shotgun (WGS) entry which is preliminary data.</text>
</comment>
<evidence type="ECO:0000256" key="1">
    <source>
        <dbReference type="SAM" id="MobiDB-lite"/>
    </source>
</evidence>
<gene>
    <name evidence="2" type="ORF">T459_25962</name>
</gene>
<name>A0A2G2YM80_CAPAN</name>
<feature type="region of interest" description="Disordered" evidence="1">
    <location>
        <begin position="1"/>
        <end position="31"/>
    </location>
</feature>
<dbReference type="Gramene" id="PHT70858">
    <property type="protein sequence ID" value="PHT70858"/>
    <property type="gene ID" value="T459_25962"/>
</dbReference>
<organism evidence="2 3">
    <name type="scientific">Capsicum annuum</name>
    <name type="common">Capsicum pepper</name>
    <dbReference type="NCBI Taxonomy" id="4072"/>
    <lineage>
        <taxon>Eukaryota</taxon>
        <taxon>Viridiplantae</taxon>
        <taxon>Streptophyta</taxon>
        <taxon>Embryophyta</taxon>
        <taxon>Tracheophyta</taxon>
        <taxon>Spermatophyta</taxon>
        <taxon>Magnoliopsida</taxon>
        <taxon>eudicotyledons</taxon>
        <taxon>Gunneridae</taxon>
        <taxon>Pentapetalae</taxon>
        <taxon>asterids</taxon>
        <taxon>lamiids</taxon>
        <taxon>Solanales</taxon>
        <taxon>Solanaceae</taxon>
        <taxon>Solanoideae</taxon>
        <taxon>Capsiceae</taxon>
        <taxon>Capsicum</taxon>
    </lineage>
</organism>
<accession>A0A2G2YM80</accession>